<feature type="transmembrane region" description="Helical" evidence="21">
    <location>
        <begin position="105"/>
        <end position="128"/>
    </location>
</feature>
<evidence type="ECO:0000256" key="7">
    <source>
        <dbReference type="ARBA" id="ARBA00022692"/>
    </source>
</evidence>
<protein>
    <recommendedName>
        <fullName evidence="17">Probable peptidoglycan glycosyltransferase FtsW</fullName>
        <ecNumber evidence="19">2.4.99.28</ecNumber>
    </recommendedName>
    <alternativeName>
        <fullName evidence="18">Cell division protein FtsW</fullName>
    </alternativeName>
    <alternativeName>
        <fullName evidence="15">Cell wall polymerase</fullName>
    </alternativeName>
    <alternativeName>
        <fullName evidence="14">Peptidoglycan polymerase</fullName>
    </alternativeName>
</protein>
<evidence type="ECO:0000256" key="1">
    <source>
        <dbReference type="ARBA" id="ARBA00004651"/>
    </source>
</evidence>
<evidence type="ECO:0000256" key="13">
    <source>
        <dbReference type="ARBA" id="ARBA00023316"/>
    </source>
</evidence>
<feature type="transmembrane region" description="Helical" evidence="21">
    <location>
        <begin position="12"/>
        <end position="34"/>
    </location>
</feature>
<keyword evidence="8" id="KW-0133">Cell shape</keyword>
<evidence type="ECO:0000256" key="3">
    <source>
        <dbReference type="ARBA" id="ARBA00022475"/>
    </source>
</evidence>
<keyword evidence="13" id="KW-0961">Cell wall biogenesis/degradation</keyword>
<accession>A0A932A8D4</accession>
<keyword evidence="6" id="KW-0808">Transferase</keyword>
<dbReference type="Pfam" id="PF01098">
    <property type="entry name" value="FTSW_RODA_SPOVE"/>
    <property type="match status" value="1"/>
</dbReference>
<dbReference type="GO" id="GO:0071555">
    <property type="term" value="P:cell wall organization"/>
    <property type="evidence" value="ECO:0007669"/>
    <property type="project" value="UniProtKB-KW"/>
</dbReference>
<evidence type="ECO:0000256" key="16">
    <source>
        <dbReference type="ARBA" id="ARBA00038053"/>
    </source>
</evidence>
<comment type="similarity">
    <text evidence="16">Belongs to the SEDS family. FtsW subfamily.</text>
</comment>
<evidence type="ECO:0000256" key="5">
    <source>
        <dbReference type="ARBA" id="ARBA00022676"/>
    </source>
</evidence>
<evidence type="ECO:0000256" key="10">
    <source>
        <dbReference type="ARBA" id="ARBA00022989"/>
    </source>
</evidence>
<dbReference type="NCBIfam" id="TIGR02614">
    <property type="entry name" value="ftsW"/>
    <property type="match status" value="1"/>
</dbReference>
<dbReference type="GO" id="GO:0009252">
    <property type="term" value="P:peptidoglycan biosynthetic process"/>
    <property type="evidence" value="ECO:0007669"/>
    <property type="project" value="UniProtKB-KW"/>
</dbReference>
<keyword evidence="5" id="KW-0328">Glycosyltransferase</keyword>
<keyword evidence="7 21" id="KW-0812">Transmembrane</keyword>
<feature type="transmembrane region" description="Helical" evidence="21">
    <location>
        <begin position="300"/>
        <end position="325"/>
    </location>
</feature>
<feature type="transmembrane region" description="Helical" evidence="21">
    <location>
        <begin position="74"/>
        <end position="93"/>
    </location>
</feature>
<comment type="catalytic activity">
    <reaction evidence="20">
        <text>[GlcNAc-(1-&gt;4)-Mur2Ac(oyl-L-Ala-gamma-D-Glu-L-Lys-D-Ala-D-Ala)](n)-di-trans,octa-cis-undecaprenyl diphosphate + beta-D-GlcNAc-(1-&gt;4)-Mur2Ac(oyl-L-Ala-gamma-D-Glu-L-Lys-D-Ala-D-Ala)-di-trans,octa-cis-undecaprenyl diphosphate = [GlcNAc-(1-&gt;4)-Mur2Ac(oyl-L-Ala-gamma-D-Glu-L-Lys-D-Ala-D-Ala)](n+1)-di-trans,octa-cis-undecaprenyl diphosphate + di-trans,octa-cis-undecaprenyl diphosphate + H(+)</text>
        <dbReference type="Rhea" id="RHEA:23708"/>
        <dbReference type="Rhea" id="RHEA-COMP:9602"/>
        <dbReference type="Rhea" id="RHEA-COMP:9603"/>
        <dbReference type="ChEBI" id="CHEBI:15378"/>
        <dbReference type="ChEBI" id="CHEBI:58405"/>
        <dbReference type="ChEBI" id="CHEBI:60033"/>
        <dbReference type="ChEBI" id="CHEBI:78435"/>
        <dbReference type="EC" id="2.4.99.28"/>
    </reaction>
</comment>
<feature type="transmembrane region" description="Helical" evidence="21">
    <location>
        <begin position="140"/>
        <end position="157"/>
    </location>
</feature>
<feature type="transmembrane region" description="Helical" evidence="21">
    <location>
        <begin position="186"/>
        <end position="206"/>
    </location>
</feature>
<evidence type="ECO:0000256" key="6">
    <source>
        <dbReference type="ARBA" id="ARBA00022679"/>
    </source>
</evidence>
<dbReference type="GO" id="GO:0008360">
    <property type="term" value="P:regulation of cell shape"/>
    <property type="evidence" value="ECO:0007669"/>
    <property type="project" value="UniProtKB-KW"/>
</dbReference>
<dbReference type="InterPro" id="IPR018365">
    <property type="entry name" value="Cell_cycle_FtsW-rel_CS"/>
</dbReference>
<comment type="subcellular location">
    <subcellularLocation>
        <location evidence="1">Cell membrane</location>
        <topology evidence="1">Multi-pass membrane protein</topology>
    </subcellularLocation>
</comment>
<dbReference type="GO" id="GO:0008955">
    <property type="term" value="F:peptidoglycan glycosyltransferase activity"/>
    <property type="evidence" value="ECO:0007669"/>
    <property type="project" value="UniProtKB-EC"/>
</dbReference>
<evidence type="ECO:0000256" key="21">
    <source>
        <dbReference type="SAM" id="Phobius"/>
    </source>
</evidence>
<evidence type="ECO:0000313" key="22">
    <source>
        <dbReference type="EMBL" id="MBI2678352.1"/>
    </source>
</evidence>
<dbReference type="EMBL" id="JACPNR010000007">
    <property type="protein sequence ID" value="MBI2678352.1"/>
    <property type="molecule type" value="Genomic_DNA"/>
</dbReference>
<evidence type="ECO:0000256" key="12">
    <source>
        <dbReference type="ARBA" id="ARBA00023306"/>
    </source>
</evidence>
<evidence type="ECO:0000256" key="4">
    <source>
        <dbReference type="ARBA" id="ARBA00022618"/>
    </source>
</evidence>
<dbReference type="PANTHER" id="PTHR30474:SF2">
    <property type="entry name" value="PEPTIDOGLYCAN GLYCOSYLTRANSFERASE FTSW-RELATED"/>
    <property type="match status" value="1"/>
</dbReference>
<dbReference type="GO" id="GO:0015648">
    <property type="term" value="F:lipid-linked peptidoglycan transporter activity"/>
    <property type="evidence" value="ECO:0007669"/>
    <property type="project" value="TreeGrafter"/>
</dbReference>
<feature type="transmembrane region" description="Helical" evidence="21">
    <location>
        <begin position="40"/>
        <end position="62"/>
    </location>
</feature>
<proteinExistence type="inferred from homology"/>
<evidence type="ECO:0000256" key="19">
    <source>
        <dbReference type="ARBA" id="ARBA00044770"/>
    </source>
</evidence>
<dbReference type="GO" id="GO:0032153">
    <property type="term" value="C:cell division site"/>
    <property type="evidence" value="ECO:0007669"/>
    <property type="project" value="TreeGrafter"/>
</dbReference>
<evidence type="ECO:0000256" key="2">
    <source>
        <dbReference type="ARBA" id="ARBA00004752"/>
    </source>
</evidence>
<feature type="transmembrane region" description="Helical" evidence="21">
    <location>
        <begin position="163"/>
        <end position="179"/>
    </location>
</feature>
<evidence type="ECO:0000256" key="9">
    <source>
        <dbReference type="ARBA" id="ARBA00022984"/>
    </source>
</evidence>
<dbReference type="Proteomes" id="UP000779809">
    <property type="component" value="Unassembled WGS sequence"/>
</dbReference>
<evidence type="ECO:0000256" key="8">
    <source>
        <dbReference type="ARBA" id="ARBA00022960"/>
    </source>
</evidence>
<evidence type="ECO:0000256" key="20">
    <source>
        <dbReference type="ARBA" id="ARBA00049902"/>
    </source>
</evidence>
<keyword evidence="12" id="KW-0131">Cell cycle</keyword>
<dbReference type="AlphaFoldDB" id="A0A932A8D4"/>
<dbReference type="PANTHER" id="PTHR30474">
    <property type="entry name" value="CELL CYCLE PROTEIN"/>
    <property type="match status" value="1"/>
</dbReference>
<dbReference type="PROSITE" id="PS00428">
    <property type="entry name" value="FTSW_RODA_SPOVE"/>
    <property type="match status" value="1"/>
</dbReference>
<feature type="transmembrane region" description="Helical" evidence="21">
    <location>
        <begin position="337"/>
        <end position="358"/>
    </location>
</feature>
<sequence>MAKRVSVDKTLFIVTLLLVFIGLIMVFSASALMAKERYGSAYAFLLRQSAMAVMGFIAMLIAMNVDYRRYKHPGFVFSLIGVTSLLLVLVFFLDVAHNTHRWIRVGFVSLQPSEFAKPAIILFLAYFLESRTRQMDDWRNTIVPAIIPTLIFCALIVKEPDLGTAIVCMLITAAVLYVAGMRMRWFAAGFAASLPVLYLLIFRVQWRYDRIMAFMDPYADPQGKGFHMIQSLIAVGTGGVTGMGLMEGKQKLFYLPEPHTDFIYAVISEEFGLVGAALVVALFAIFLYRGMRTALATEDVFARYLATGITAMVVVQALFNISVVLGLLPTKGIPLPFISYGGTALFVTLASVGVLLNITQQTD</sequence>
<evidence type="ECO:0000256" key="14">
    <source>
        <dbReference type="ARBA" id="ARBA00032370"/>
    </source>
</evidence>
<feature type="transmembrane region" description="Helical" evidence="21">
    <location>
        <begin position="262"/>
        <end position="288"/>
    </location>
</feature>
<name>A0A932A8D4_9BACT</name>
<evidence type="ECO:0000256" key="18">
    <source>
        <dbReference type="ARBA" id="ARBA00041418"/>
    </source>
</evidence>
<dbReference type="GO" id="GO:0051301">
    <property type="term" value="P:cell division"/>
    <property type="evidence" value="ECO:0007669"/>
    <property type="project" value="UniProtKB-KW"/>
</dbReference>
<dbReference type="EC" id="2.4.99.28" evidence="19"/>
<dbReference type="GO" id="GO:0005886">
    <property type="term" value="C:plasma membrane"/>
    <property type="evidence" value="ECO:0007669"/>
    <property type="project" value="UniProtKB-SubCell"/>
</dbReference>
<keyword evidence="10 21" id="KW-1133">Transmembrane helix</keyword>
<evidence type="ECO:0000256" key="15">
    <source>
        <dbReference type="ARBA" id="ARBA00033270"/>
    </source>
</evidence>
<keyword evidence="3" id="KW-1003">Cell membrane</keyword>
<comment type="pathway">
    <text evidence="2">Cell wall biogenesis; peptidoglycan biosynthesis.</text>
</comment>
<evidence type="ECO:0000256" key="11">
    <source>
        <dbReference type="ARBA" id="ARBA00023136"/>
    </source>
</evidence>
<keyword evidence="9" id="KW-0573">Peptidoglycan synthesis</keyword>
<evidence type="ECO:0000256" key="17">
    <source>
        <dbReference type="ARBA" id="ARBA00041185"/>
    </source>
</evidence>
<keyword evidence="4" id="KW-0132">Cell division</keyword>
<organism evidence="22 23">
    <name type="scientific">Candidatus Korobacter versatilis</name>
    <dbReference type="NCBI Taxonomy" id="658062"/>
    <lineage>
        <taxon>Bacteria</taxon>
        <taxon>Pseudomonadati</taxon>
        <taxon>Acidobacteriota</taxon>
        <taxon>Terriglobia</taxon>
        <taxon>Terriglobales</taxon>
        <taxon>Candidatus Korobacteraceae</taxon>
        <taxon>Candidatus Korobacter</taxon>
    </lineage>
</organism>
<reference evidence="22" key="1">
    <citation type="submission" date="2020-07" db="EMBL/GenBank/DDBJ databases">
        <title>Huge and variable diversity of episymbiotic CPR bacteria and DPANN archaea in groundwater ecosystems.</title>
        <authorList>
            <person name="He C.Y."/>
            <person name="Keren R."/>
            <person name="Whittaker M."/>
            <person name="Farag I.F."/>
            <person name="Doudna J."/>
            <person name="Cate J.H.D."/>
            <person name="Banfield J.F."/>
        </authorList>
    </citation>
    <scope>NUCLEOTIDE SEQUENCE</scope>
    <source>
        <strain evidence="22">NC_groundwater_580_Pr5_B-0.1um_64_19</strain>
    </source>
</reference>
<keyword evidence="11 21" id="KW-0472">Membrane</keyword>
<dbReference type="InterPro" id="IPR001182">
    <property type="entry name" value="FtsW/RodA"/>
</dbReference>
<comment type="caution">
    <text evidence="22">The sequence shown here is derived from an EMBL/GenBank/DDBJ whole genome shotgun (WGS) entry which is preliminary data.</text>
</comment>
<gene>
    <name evidence="22" type="primary">ftsW</name>
    <name evidence="22" type="ORF">HYX28_06190</name>
</gene>
<dbReference type="InterPro" id="IPR013437">
    <property type="entry name" value="FtsW"/>
</dbReference>
<evidence type="ECO:0000313" key="23">
    <source>
        <dbReference type="Proteomes" id="UP000779809"/>
    </source>
</evidence>